<accession>A0ABV4QUW3</accession>
<dbReference type="Proteomes" id="UP001569904">
    <property type="component" value="Unassembled WGS sequence"/>
</dbReference>
<keyword evidence="5" id="KW-1185">Reference proteome</keyword>
<protein>
    <submittedName>
        <fullName evidence="4">Permease-like cell division protein FtsX</fullName>
    </submittedName>
</protein>
<dbReference type="Pfam" id="PF18075">
    <property type="entry name" value="FtsX_ECD"/>
    <property type="match status" value="1"/>
</dbReference>
<name>A0ABV4QUW3_9ACTN</name>
<organism evidence="4 5">
    <name type="scientific">Actinomadura chokoriensis</name>
    <dbReference type="NCBI Taxonomy" id="454156"/>
    <lineage>
        <taxon>Bacteria</taxon>
        <taxon>Bacillati</taxon>
        <taxon>Actinomycetota</taxon>
        <taxon>Actinomycetes</taxon>
        <taxon>Streptosporangiales</taxon>
        <taxon>Thermomonosporaceae</taxon>
        <taxon>Actinomadura</taxon>
    </lineage>
</organism>
<dbReference type="RefSeq" id="WP_371940813.1">
    <property type="nucleotide sequence ID" value="NZ_JAXCEH010000005.1"/>
</dbReference>
<proteinExistence type="predicted"/>
<evidence type="ECO:0000256" key="2">
    <source>
        <dbReference type="SAM" id="Phobius"/>
    </source>
</evidence>
<dbReference type="Gene3D" id="3.30.70.3040">
    <property type="match status" value="1"/>
</dbReference>
<evidence type="ECO:0000259" key="3">
    <source>
        <dbReference type="Pfam" id="PF18075"/>
    </source>
</evidence>
<feature type="compositionally biased region" description="Basic and acidic residues" evidence="1">
    <location>
        <begin position="1"/>
        <end position="12"/>
    </location>
</feature>
<feature type="region of interest" description="Disordered" evidence="1">
    <location>
        <begin position="1"/>
        <end position="25"/>
    </location>
</feature>
<gene>
    <name evidence="4" type="ORF">SM436_11995</name>
</gene>
<keyword evidence="2" id="KW-0812">Transmembrane</keyword>
<feature type="domain" description="FtsX extracellular" evidence="3">
    <location>
        <begin position="84"/>
        <end position="186"/>
    </location>
</feature>
<comment type="caution">
    <text evidence="4">The sequence shown here is derived from an EMBL/GenBank/DDBJ whole genome shotgun (WGS) entry which is preliminary data.</text>
</comment>
<keyword evidence="2" id="KW-1133">Transmembrane helix</keyword>
<sequence>MNATEERLRDALKTVGDTIGPEDVPEPRFAARRRRFPRPVMALAAVAASAAVAVGGAAVGGAFSSGGTTGLLAPPSPSGGAMPKISVFLCTKTSANPYCRGKGTTQPEKQEIQRVLEALPPVGSVEFENKQEAFERFKKGFENDERFRRSVETGDVPESFRVGLAPGADVKKVTAALVGMPGVDAVIVEGR</sequence>
<evidence type="ECO:0000256" key="1">
    <source>
        <dbReference type="SAM" id="MobiDB-lite"/>
    </source>
</evidence>
<evidence type="ECO:0000313" key="5">
    <source>
        <dbReference type="Proteomes" id="UP001569904"/>
    </source>
</evidence>
<evidence type="ECO:0000313" key="4">
    <source>
        <dbReference type="EMBL" id="MFA1554406.1"/>
    </source>
</evidence>
<keyword evidence="2" id="KW-0472">Membrane</keyword>
<reference evidence="4 5" key="1">
    <citation type="submission" date="2023-11" db="EMBL/GenBank/DDBJ databases">
        <title>Actinomadura monticuli sp. nov., isolated from volcanic ash.</title>
        <authorList>
            <person name="Lee S.D."/>
            <person name="Yang H."/>
            <person name="Kim I.S."/>
        </authorList>
    </citation>
    <scope>NUCLEOTIDE SEQUENCE [LARGE SCALE GENOMIC DNA]</scope>
    <source>
        <strain evidence="4 5">DSM 45346</strain>
    </source>
</reference>
<dbReference type="EMBL" id="JAXCEH010000005">
    <property type="protein sequence ID" value="MFA1554406.1"/>
    <property type="molecule type" value="Genomic_DNA"/>
</dbReference>
<dbReference type="InterPro" id="IPR040690">
    <property type="entry name" value="FtsX_ECD"/>
</dbReference>
<feature type="transmembrane region" description="Helical" evidence="2">
    <location>
        <begin position="40"/>
        <end position="63"/>
    </location>
</feature>